<dbReference type="SUPFAM" id="SSF53474">
    <property type="entry name" value="alpha/beta-Hydrolases"/>
    <property type="match status" value="1"/>
</dbReference>
<dbReference type="EMBL" id="FNTL01000004">
    <property type="protein sequence ID" value="SEE26256.1"/>
    <property type="molecule type" value="Genomic_DNA"/>
</dbReference>
<proteinExistence type="predicted"/>
<dbReference type="OrthoDB" id="9806902at2"/>
<evidence type="ECO:0000313" key="1">
    <source>
        <dbReference type="EMBL" id="SEE26256.1"/>
    </source>
</evidence>
<keyword evidence="1" id="KW-0378">Hydrolase</keyword>
<dbReference type="InterPro" id="IPR029058">
    <property type="entry name" value="AB_hydrolase_fold"/>
</dbReference>
<dbReference type="Proteomes" id="UP000183407">
    <property type="component" value="Unassembled WGS sequence"/>
</dbReference>
<organism evidence="1 2">
    <name type="scientific">Rhodococcus jostii</name>
    <dbReference type="NCBI Taxonomy" id="132919"/>
    <lineage>
        <taxon>Bacteria</taxon>
        <taxon>Bacillati</taxon>
        <taxon>Actinomycetota</taxon>
        <taxon>Actinomycetes</taxon>
        <taxon>Mycobacteriales</taxon>
        <taxon>Nocardiaceae</taxon>
        <taxon>Rhodococcus</taxon>
    </lineage>
</organism>
<dbReference type="GO" id="GO:0016787">
    <property type="term" value="F:hydrolase activity"/>
    <property type="evidence" value="ECO:0007669"/>
    <property type="project" value="UniProtKB-KW"/>
</dbReference>
<evidence type="ECO:0000313" key="2">
    <source>
        <dbReference type="Proteomes" id="UP000183407"/>
    </source>
</evidence>
<accession>A0A1H5HE14</accession>
<name>A0A1H5HE14_RHOJO</name>
<sequence>MTVSTDLGYHQAVAQFDEPEGIGPRGTLVVLPGRGESPMVYERFGKRLAADGYRVRIVGEDAHADARAQLDSPAAVSPRILVGIDVGALRALHLVQDAAVEADALILVGLPAGDGSRTWDDEIDARASCPTQQARLTDPDLLTPGLLTADRIPPELRSVTPRTGLPVLALHGADDAVSPLADARARYADAPAVRLLSVTQGRHDVLNSLNHRSVAASVVVFLESLKVGSELPELIRKENVR</sequence>
<dbReference type="AlphaFoldDB" id="A0A1H5HE14"/>
<dbReference type="Gene3D" id="3.40.50.1820">
    <property type="entry name" value="alpha/beta hydrolase"/>
    <property type="match status" value="1"/>
</dbReference>
<gene>
    <name evidence="1" type="ORF">SAMN04490220_7175</name>
</gene>
<reference evidence="2" key="1">
    <citation type="submission" date="2016-10" db="EMBL/GenBank/DDBJ databases">
        <authorList>
            <person name="Varghese N."/>
        </authorList>
    </citation>
    <scope>NUCLEOTIDE SEQUENCE [LARGE SCALE GENOMIC DNA]</scope>
    <source>
        <strain evidence="2">DSM 44719</strain>
    </source>
</reference>
<protein>
    <submittedName>
        <fullName evidence="1">Lysophospholipase, alpha-beta hydrolase superfamily</fullName>
    </submittedName>
</protein>